<gene>
    <name evidence="2" type="ORF">NDU88_006748</name>
</gene>
<reference evidence="2" key="1">
    <citation type="journal article" date="2022" name="bioRxiv">
        <title>Sequencing and chromosome-scale assembly of the giantPleurodeles waltlgenome.</title>
        <authorList>
            <person name="Brown T."/>
            <person name="Elewa A."/>
            <person name="Iarovenko S."/>
            <person name="Subramanian E."/>
            <person name="Araus A.J."/>
            <person name="Petzold A."/>
            <person name="Susuki M."/>
            <person name="Suzuki K.-i.T."/>
            <person name="Hayashi T."/>
            <person name="Toyoda A."/>
            <person name="Oliveira C."/>
            <person name="Osipova E."/>
            <person name="Leigh N.D."/>
            <person name="Simon A."/>
            <person name="Yun M.H."/>
        </authorList>
    </citation>
    <scope>NUCLEOTIDE SEQUENCE</scope>
    <source>
        <strain evidence="2">20211129_DDA</strain>
        <tissue evidence="2">Liver</tissue>
    </source>
</reference>
<dbReference type="Proteomes" id="UP001066276">
    <property type="component" value="Chromosome 6"/>
</dbReference>
<evidence type="ECO:0000256" key="1">
    <source>
        <dbReference type="SAM" id="MobiDB-lite"/>
    </source>
</evidence>
<protein>
    <submittedName>
        <fullName evidence="2">Uncharacterized protein</fullName>
    </submittedName>
</protein>
<dbReference type="EMBL" id="JANPWB010000010">
    <property type="protein sequence ID" value="KAJ1140395.1"/>
    <property type="molecule type" value="Genomic_DNA"/>
</dbReference>
<organism evidence="2 3">
    <name type="scientific">Pleurodeles waltl</name>
    <name type="common">Iberian ribbed newt</name>
    <dbReference type="NCBI Taxonomy" id="8319"/>
    <lineage>
        <taxon>Eukaryota</taxon>
        <taxon>Metazoa</taxon>
        <taxon>Chordata</taxon>
        <taxon>Craniata</taxon>
        <taxon>Vertebrata</taxon>
        <taxon>Euteleostomi</taxon>
        <taxon>Amphibia</taxon>
        <taxon>Batrachia</taxon>
        <taxon>Caudata</taxon>
        <taxon>Salamandroidea</taxon>
        <taxon>Salamandridae</taxon>
        <taxon>Pleurodelinae</taxon>
        <taxon>Pleurodeles</taxon>
    </lineage>
</organism>
<accession>A0AAV7QMN7</accession>
<name>A0AAV7QMN7_PLEWA</name>
<evidence type="ECO:0000313" key="2">
    <source>
        <dbReference type="EMBL" id="KAJ1140395.1"/>
    </source>
</evidence>
<keyword evidence="3" id="KW-1185">Reference proteome</keyword>
<feature type="region of interest" description="Disordered" evidence="1">
    <location>
        <begin position="1"/>
        <end position="72"/>
    </location>
</feature>
<feature type="non-terminal residue" evidence="2">
    <location>
        <position position="72"/>
    </location>
</feature>
<feature type="non-terminal residue" evidence="2">
    <location>
        <position position="1"/>
    </location>
</feature>
<dbReference type="AlphaFoldDB" id="A0AAV7QMN7"/>
<sequence>VPISVEAAGELSQGEVLPEVDEYGLESEPNTELEGEREGETVDTNQNMSESPEPVAGPSRENTISQEEGAVQ</sequence>
<comment type="caution">
    <text evidence="2">The sequence shown here is derived from an EMBL/GenBank/DDBJ whole genome shotgun (WGS) entry which is preliminary data.</text>
</comment>
<proteinExistence type="predicted"/>
<feature type="compositionally biased region" description="Acidic residues" evidence="1">
    <location>
        <begin position="18"/>
        <end position="33"/>
    </location>
</feature>
<evidence type="ECO:0000313" key="3">
    <source>
        <dbReference type="Proteomes" id="UP001066276"/>
    </source>
</evidence>